<reference evidence="3" key="1">
    <citation type="submission" date="2016-10" db="EMBL/GenBank/DDBJ databases">
        <authorList>
            <person name="Varghese N."/>
            <person name="Submissions S."/>
        </authorList>
    </citation>
    <scope>NUCLEOTIDE SEQUENCE [LARGE SCALE GENOMIC DNA]</scope>
    <source>
        <strain evidence="3">DSM 26471</strain>
    </source>
</reference>
<proteinExistence type="predicted"/>
<feature type="signal peptide" evidence="1">
    <location>
        <begin position="1"/>
        <end position="22"/>
    </location>
</feature>
<feature type="chain" id="PRO_5011566845" description="DUF2125 domain-containing protein" evidence="1">
    <location>
        <begin position="23"/>
        <end position="509"/>
    </location>
</feature>
<dbReference type="AlphaFoldDB" id="A0A1I3S4W1"/>
<evidence type="ECO:0000256" key="1">
    <source>
        <dbReference type="SAM" id="SignalP"/>
    </source>
</evidence>
<keyword evidence="1" id="KW-0732">Signal</keyword>
<accession>A0A1I3S4W1</accession>
<organism evidence="2 3">
    <name type="scientific">Celeribacter neptunius</name>
    <dbReference type="NCBI Taxonomy" id="588602"/>
    <lineage>
        <taxon>Bacteria</taxon>
        <taxon>Pseudomonadati</taxon>
        <taxon>Pseudomonadota</taxon>
        <taxon>Alphaproteobacteria</taxon>
        <taxon>Rhodobacterales</taxon>
        <taxon>Roseobacteraceae</taxon>
        <taxon>Celeribacter</taxon>
    </lineage>
</organism>
<sequence length="509" mass="53089">MRSQFLAVALTTTCLAAAPIYADISPEEAWQSYQDMMSSMGMAPTAEVSRDGDTLVVRNMIYSMQMPAPGMSNVSTAPEVRFQERSGGTVALWFTEPVTTIVTAPLDPELPDETLETRSSISYEGEVVISGTAEDQLYTLDGNSMVMSTAPMVIDGKTMQPGLTATLSGVSGTYSLRKEDDALASEMDIKGSSLIYDIDPVEGEDGTVEIGFEAHDLAMTGTVNMSAQMSEDVLAALFGHSDLDIQMGLGTSAMSLKVLGDTPESNMDVQANTGGSTLDISVHGGTVGYDATANDINLTLAGAQIPGGAAEITLKSYSAGFLFPLAASDAPQSFEGKIGLEALSLPDIAWMIADPTGQLPHDPATFRLSLNGTLTSGIDLFDAKALSALEGGETNLPIDLKTLNLAEIYLALAGASISGEGAGYVLDKEPATPGGLPPFAGTLSLDLIGVTDLIDKLSSTGILPPEQAMSAQMMLGLFARPGDTPGELVSEIEMLEDGSILANGQPLPF</sequence>
<gene>
    <name evidence="2" type="ORF">SAMN04487991_2298</name>
</gene>
<name>A0A1I3S4W1_9RHOB</name>
<dbReference type="OrthoDB" id="7791409at2"/>
<dbReference type="EMBL" id="FORH01000004">
    <property type="protein sequence ID" value="SFJ52601.1"/>
    <property type="molecule type" value="Genomic_DNA"/>
</dbReference>
<keyword evidence="3" id="KW-1185">Reference proteome</keyword>
<evidence type="ECO:0000313" key="3">
    <source>
        <dbReference type="Proteomes" id="UP000199630"/>
    </source>
</evidence>
<protein>
    <recommendedName>
        <fullName evidence="4">DUF2125 domain-containing protein</fullName>
    </recommendedName>
</protein>
<evidence type="ECO:0008006" key="4">
    <source>
        <dbReference type="Google" id="ProtNLM"/>
    </source>
</evidence>
<dbReference type="STRING" id="588602.SAMN04487991_2298"/>
<evidence type="ECO:0000313" key="2">
    <source>
        <dbReference type="EMBL" id="SFJ52601.1"/>
    </source>
</evidence>
<dbReference type="Proteomes" id="UP000199630">
    <property type="component" value="Unassembled WGS sequence"/>
</dbReference>
<dbReference type="RefSeq" id="WP_090060833.1">
    <property type="nucleotide sequence ID" value="NZ_FORH01000004.1"/>
</dbReference>